<dbReference type="STRING" id="52694.ACWI_18320"/>
<dbReference type="NCBIfam" id="TIGR00011">
    <property type="entry name" value="YbaK_EbsC"/>
    <property type="match status" value="1"/>
</dbReference>
<evidence type="ECO:0000313" key="8">
    <source>
        <dbReference type="Proteomes" id="UP000176244"/>
    </source>
</evidence>
<feature type="domain" description="YbaK/aminoacyl-tRNA synthetase-associated" evidence="5">
    <location>
        <begin position="38"/>
        <end position="147"/>
    </location>
</feature>
<evidence type="ECO:0000313" key="7">
    <source>
        <dbReference type="EMBL" id="TYC88285.1"/>
    </source>
</evidence>
<dbReference type="Gene3D" id="3.90.960.10">
    <property type="entry name" value="YbaK/aminoacyl-tRNA synthetase-associated domain"/>
    <property type="match status" value="1"/>
</dbReference>
<proteinExistence type="inferred from homology"/>
<evidence type="ECO:0000313" key="6">
    <source>
        <dbReference type="EMBL" id="OFV70620.1"/>
    </source>
</evidence>
<evidence type="ECO:0000256" key="1">
    <source>
        <dbReference type="ARBA" id="ARBA00009798"/>
    </source>
</evidence>
<comment type="similarity">
    <text evidence="1 4">Belongs to the prolyl-tRNA editing family. YbaK/EbsC subfamily.</text>
</comment>
<evidence type="ECO:0000256" key="3">
    <source>
        <dbReference type="ARBA" id="ARBA00023239"/>
    </source>
</evidence>
<sequence length="161" mass="17915">MAKQKEVKTNAMRILDKLKIDYTHQSYECHEFVDGLQTADLLKLPYEQVYKTLVTEGKSKNYFVFVIPIDKELDMKKAAKAVGEKAVAMIHLKDLTAITGYVRGGCTAIGMKKQFKTVINDTAKELDTIYISGGKIGLQIQLRPDDFCTAAAAVYGDIITS</sequence>
<comment type="caution">
    <text evidence="6">The sequence shown here is derived from an EMBL/GenBank/DDBJ whole genome shotgun (WGS) entry which is preliminary data.</text>
</comment>
<dbReference type="EMBL" id="LKEU01000029">
    <property type="protein sequence ID" value="OFV70620.1"/>
    <property type="molecule type" value="Genomic_DNA"/>
</dbReference>
<reference evidence="6 8" key="1">
    <citation type="submission" date="2015-09" db="EMBL/GenBank/DDBJ databases">
        <title>Genome sequence of Acetobacterium wieringae DSM 1911.</title>
        <authorList>
            <person name="Poehlein A."/>
            <person name="Bengelsdorf F.R."/>
            <person name="Schiel-Bengelsdorf B."/>
            <person name="Duerre P."/>
            <person name="Daniel R."/>
        </authorList>
    </citation>
    <scope>NUCLEOTIDE SEQUENCE [LARGE SCALE GENOMIC DNA]</scope>
    <source>
        <strain evidence="6 8">DSM 1911</strain>
    </source>
</reference>
<dbReference type="PIRSF" id="PIRSF006181">
    <property type="entry name" value="EbsC_YbaK"/>
    <property type="match status" value="1"/>
</dbReference>
<dbReference type="PANTHER" id="PTHR30411:SF0">
    <property type="entry name" value="CYS-TRNA(PRO)_CYS-TRNA(CYS) DEACYLASE YBAK"/>
    <property type="match status" value="1"/>
</dbReference>
<dbReference type="SUPFAM" id="SSF55826">
    <property type="entry name" value="YbaK/ProRS associated domain"/>
    <property type="match status" value="1"/>
</dbReference>
<dbReference type="GO" id="GO:0016829">
    <property type="term" value="F:lyase activity"/>
    <property type="evidence" value="ECO:0007669"/>
    <property type="project" value="UniProtKB-KW"/>
</dbReference>
<dbReference type="Proteomes" id="UP000176244">
    <property type="component" value="Unassembled WGS sequence"/>
</dbReference>
<dbReference type="OrthoDB" id="9809296at2"/>
<name>A0A1F2PH18_9FIRM</name>
<evidence type="ECO:0000259" key="5">
    <source>
        <dbReference type="Pfam" id="PF04073"/>
    </source>
</evidence>
<dbReference type="RefSeq" id="WP_070371140.1">
    <property type="nucleotide sequence ID" value="NZ_JBCFAW010000001.1"/>
</dbReference>
<evidence type="ECO:0000313" key="9">
    <source>
        <dbReference type="Proteomes" id="UP000322619"/>
    </source>
</evidence>
<accession>A0A1F2PH18</accession>
<evidence type="ECO:0000256" key="2">
    <source>
        <dbReference type="ARBA" id="ARBA00022917"/>
    </source>
</evidence>
<organism evidence="6 8">
    <name type="scientific">Acetobacterium wieringae</name>
    <dbReference type="NCBI Taxonomy" id="52694"/>
    <lineage>
        <taxon>Bacteria</taxon>
        <taxon>Bacillati</taxon>
        <taxon>Bacillota</taxon>
        <taxon>Clostridia</taxon>
        <taxon>Eubacteriales</taxon>
        <taxon>Eubacteriaceae</taxon>
        <taxon>Acetobacterium</taxon>
    </lineage>
</organism>
<dbReference type="InterPro" id="IPR004369">
    <property type="entry name" value="Prolyl-tRNA_editing_YbaK/EbsC"/>
</dbReference>
<dbReference type="EC" id="4.2.-.-" evidence="4"/>
<dbReference type="PANTHER" id="PTHR30411">
    <property type="entry name" value="CYTOPLASMIC PROTEIN"/>
    <property type="match status" value="1"/>
</dbReference>
<keyword evidence="3 4" id="KW-0456">Lyase</keyword>
<protein>
    <recommendedName>
        <fullName evidence="4">Cys-tRNA(Pro)/Cys-tRNA(Cys) deacylase</fullName>
        <ecNumber evidence="4">4.2.-.-</ecNumber>
    </recommendedName>
</protein>
<dbReference type="GO" id="GO:0002161">
    <property type="term" value="F:aminoacyl-tRNA deacylase activity"/>
    <property type="evidence" value="ECO:0007669"/>
    <property type="project" value="InterPro"/>
</dbReference>
<dbReference type="InterPro" id="IPR007214">
    <property type="entry name" value="YbaK/aa-tRNA-synth-assoc-dom"/>
</dbReference>
<dbReference type="Proteomes" id="UP000322619">
    <property type="component" value="Unassembled WGS sequence"/>
</dbReference>
<dbReference type="AlphaFoldDB" id="A0A1F2PH18"/>
<keyword evidence="2 4" id="KW-0648">Protein biosynthesis</keyword>
<dbReference type="EMBL" id="VSLA01000002">
    <property type="protein sequence ID" value="TYC88285.1"/>
    <property type="molecule type" value="Genomic_DNA"/>
</dbReference>
<reference evidence="7 9" key="2">
    <citation type="submission" date="2019-08" db="EMBL/GenBank/DDBJ databases">
        <title>Isolation and enrichment of carboxydotrophic bacteria from anaerobic sludge for the production of bio-based chemicals from syngas.</title>
        <authorList>
            <person name="Antares A.L."/>
            <person name="Moreira J."/>
            <person name="Diender M."/>
            <person name="Parshina S.N."/>
            <person name="Stams A.J.M."/>
            <person name="Alves M."/>
            <person name="Alves J.I."/>
            <person name="Sousa D.Z."/>
        </authorList>
    </citation>
    <scope>NUCLEOTIDE SEQUENCE [LARGE SCALE GENOMIC DNA]</scope>
    <source>
        <strain evidence="7 9">JM</strain>
    </source>
</reference>
<dbReference type="Pfam" id="PF04073">
    <property type="entry name" value="tRNA_edit"/>
    <property type="match status" value="1"/>
</dbReference>
<gene>
    <name evidence="6" type="primary">ybaK</name>
    <name evidence="6" type="ORF">ACWI_18320</name>
    <name evidence="7" type="ORF">FXB42_01330</name>
</gene>
<dbReference type="CDD" id="cd00002">
    <property type="entry name" value="YbaK_deacylase"/>
    <property type="match status" value="1"/>
</dbReference>
<dbReference type="GO" id="GO:0006412">
    <property type="term" value="P:translation"/>
    <property type="evidence" value="ECO:0007669"/>
    <property type="project" value="UniProtKB-KW"/>
</dbReference>
<dbReference type="InterPro" id="IPR036754">
    <property type="entry name" value="YbaK/aa-tRNA-synt-asso_dom_sf"/>
</dbReference>
<evidence type="ECO:0000256" key="4">
    <source>
        <dbReference type="PIRNR" id="PIRNR006181"/>
    </source>
</evidence>